<feature type="transmembrane region" description="Helical" evidence="2">
    <location>
        <begin position="1112"/>
        <end position="1135"/>
    </location>
</feature>
<dbReference type="InterPro" id="IPR045826">
    <property type="entry name" value="SpaA_PFL_dom_2"/>
</dbReference>
<feature type="domain" description="SpaA-like prealbumin fold" evidence="3">
    <location>
        <begin position="424"/>
        <end position="519"/>
    </location>
</feature>
<dbReference type="EMBL" id="BAABAB010000007">
    <property type="protein sequence ID" value="GAA3612244.1"/>
    <property type="molecule type" value="Genomic_DNA"/>
</dbReference>
<accession>A0ABP6ZL62</accession>
<keyword evidence="5" id="KW-1185">Reference proteome</keyword>
<dbReference type="InterPro" id="IPR008964">
    <property type="entry name" value="Invasin/intimin_cell_adhesion"/>
</dbReference>
<feature type="domain" description="SpaA-like prealbumin fold" evidence="3">
    <location>
        <begin position="523"/>
        <end position="617"/>
    </location>
</feature>
<sequence length="1147" mass="115584">MDPVETSVGVSTYLAPSRPEAAPVPWGGWTFKLTGSTGVTLDPTSLTTGSFPDPDLVFSDVSFDGQADSATVTFTPVPRNGYVLAQQSGANASCYSRPADGRSPSESVQVTNVGDTGFSIPVLTELVDCSVYYRQLPGPPRLTLIDDVVNDDGGAAHASDWTLYANGPIRVGGHLGDSTVTNVKLIAGTYVLDESGPPGYNSGAWSCRGGTMTNGWTLVLKDGDGAVCTITNDDRPTRLTLVDTTTNDNGGTARPADWTLTATGPTTITGRTGDSSVTDAAVKAGTYTLDASGPSGYTGTWSCSSHRLNGSTLVLDTGDDETCTLASDDQAAHLTLVDQVTNDNGGTARPADWTLTATGPTTISGHTGDPAVTGAAVDAGSYTLSETGPAGYAGSWSCTPDTLTGSTVVVANGADVTCTATNDDRAAHLTLIAHVVNDDGGTARPADWTLSATGPTAVTGRSGDPAVTDVEVDPGSYRLAEAGGPAGYAHSDWVCSGGIQEVPGAPVLLGGGESAICTITDDDRPARLTLISRVVNGGSGGTATPDQWTLAATGATSIGGRANSAAVTDRTIDAGSYLLSESGGPRGYVAGAWSCSGGTVTRNRLAAVNGAAVVCTVTNSAQEPALTLIKVVRGGAGGTAASPSAWQLGAAGPRTIGGVSGSAAVTRVPLPIGTYDLTESGPSGFRSSGWVCVGATGSAPAGAVSLSLGDRAVCTSTSTATRPTLTLVGGVDNGLSGGTAEPTDWILTASNRSDRIRGVTGSPAVTRAPAEVGTYALAESGPPGYARSGWVCVGAAGSTATSVTLALGDHATCTVGNTARQPRLTLLADVTNDDQGTSTGADWILVATGPTPGVSGQGGVTALPVSAGAYRLTESGPEGYTLRAWSCDGATRHGTSVVVALGGDVTCVAHLDDKPAEPTLTLSPDLTSTHVGSRFGVTAQVRRAGQPAADVVVHFVSRLPGQEDKTGSDRTDAAGRAGYHFTRTVAGADIVTATARVGGRTLVARIHHRWTATPAKIPETSPTVRPQGAARPGGSLQLSGTGCRPGGVVDIDLRNADGLTVRLGTTTAAADGSFYLNTSVPTVPLGRYTLHTSCGKPSGDPTVDISGPESTLAVTGIAAAGATTGSLLVFFLLLVKGIISFMPNRFR</sequence>
<dbReference type="Pfam" id="PF19403">
    <property type="entry name" value="SpaA_2"/>
    <property type="match status" value="8"/>
</dbReference>
<protein>
    <recommendedName>
        <fullName evidence="3">SpaA-like prealbumin fold domain-containing protein</fullName>
    </recommendedName>
</protein>
<feature type="domain" description="SpaA-like prealbumin fold" evidence="3">
    <location>
        <begin position="823"/>
        <end position="907"/>
    </location>
</feature>
<gene>
    <name evidence="4" type="ORF">GCM10022236_12610</name>
</gene>
<evidence type="ECO:0000256" key="2">
    <source>
        <dbReference type="SAM" id="Phobius"/>
    </source>
</evidence>
<proteinExistence type="predicted"/>
<feature type="domain" description="SpaA-like prealbumin fold" evidence="3">
    <location>
        <begin position="625"/>
        <end position="715"/>
    </location>
</feature>
<feature type="region of interest" description="Disordered" evidence="1">
    <location>
        <begin position="242"/>
        <end position="274"/>
    </location>
</feature>
<keyword evidence="2" id="KW-1133">Transmembrane helix</keyword>
<dbReference type="Proteomes" id="UP001501490">
    <property type="component" value="Unassembled WGS sequence"/>
</dbReference>
<evidence type="ECO:0000313" key="5">
    <source>
        <dbReference type="Proteomes" id="UP001501490"/>
    </source>
</evidence>
<organism evidence="4 5">
    <name type="scientific">Microlunatus ginsengisoli</name>
    <dbReference type="NCBI Taxonomy" id="363863"/>
    <lineage>
        <taxon>Bacteria</taxon>
        <taxon>Bacillati</taxon>
        <taxon>Actinomycetota</taxon>
        <taxon>Actinomycetes</taxon>
        <taxon>Propionibacteriales</taxon>
        <taxon>Propionibacteriaceae</taxon>
        <taxon>Microlunatus</taxon>
    </lineage>
</organism>
<feature type="domain" description="SpaA-like prealbumin fold" evidence="3">
    <location>
        <begin position="139"/>
        <end position="230"/>
    </location>
</feature>
<keyword evidence="2" id="KW-0472">Membrane</keyword>
<feature type="domain" description="SpaA-like prealbumin fold" evidence="3">
    <location>
        <begin position="329"/>
        <end position="419"/>
    </location>
</feature>
<keyword evidence="2" id="KW-0812">Transmembrane</keyword>
<feature type="compositionally biased region" description="Low complexity" evidence="1">
    <location>
        <begin position="259"/>
        <end position="273"/>
    </location>
</feature>
<evidence type="ECO:0000259" key="3">
    <source>
        <dbReference type="Pfam" id="PF19403"/>
    </source>
</evidence>
<reference evidence="5" key="1">
    <citation type="journal article" date="2019" name="Int. J. Syst. Evol. Microbiol.">
        <title>The Global Catalogue of Microorganisms (GCM) 10K type strain sequencing project: providing services to taxonomists for standard genome sequencing and annotation.</title>
        <authorList>
            <consortium name="The Broad Institute Genomics Platform"/>
            <consortium name="The Broad Institute Genome Sequencing Center for Infectious Disease"/>
            <person name="Wu L."/>
            <person name="Ma J."/>
        </authorList>
    </citation>
    <scope>NUCLEOTIDE SEQUENCE [LARGE SCALE GENOMIC DNA]</scope>
    <source>
        <strain evidence="5">JCM 16929</strain>
    </source>
</reference>
<dbReference type="Gene3D" id="2.60.40.10">
    <property type="entry name" value="Immunoglobulins"/>
    <property type="match status" value="1"/>
</dbReference>
<evidence type="ECO:0000313" key="4">
    <source>
        <dbReference type="EMBL" id="GAA3612244.1"/>
    </source>
</evidence>
<comment type="caution">
    <text evidence="4">The sequence shown here is derived from an EMBL/GenBank/DDBJ whole genome shotgun (WGS) entry which is preliminary data.</text>
</comment>
<feature type="domain" description="SpaA-like prealbumin fold" evidence="3">
    <location>
        <begin position="724"/>
        <end position="815"/>
    </location>
</feature>
<evidence type="ECO:0000256" key="1">
    <source>
        <dbReference type="SAM" id="MobiDB-lite"/>
    </source>
</evidence>
<name>A0ABP6ZL62_9ACTN</name>
<feature type="region of interest" description="Disordered" evidence="1">
    <location>
        <begin position="1016"/>
        <end position="1039"/>
    </location>
</feature>
<feature type="domain" description="SpaA-like prealbumin fold" evidence="3">
    <location>
        <begin position="234"/>
        <end position="325"/>
    </location>
</feature>
<dbReference type="SUPFAM" id="SSF49373">
    <property type="entry name" value="Invasin/intimin cell-adhesion fragments"/>
    <property type="match status" value="1"/>
</dbReference>
<dbReference type="InterPro" id="IPR013783">
    <property type="entry name" value="Ig-like_fold"/>
</dbReference>